<dbReference type="Proteomes" id="UP000319852">
    <property type="component" value="Chromosome"/>
</dbReference>
<dbReference type="AlphaFoldDB" id="A0A517MTZ8"/>
<dbReference type="KEGG" id="amob:HG15A2_16330"/>
<keyword evidence="2" id="KW-1185">Reference proteome</keyword>
<reference evidence="1 2" key="1">
    <citation type="submission" date="2019-02" db="EMBL/GenBank/DDBJ databases">
        <title>Deep-cultivation of Planctomycetes and their phenomic and genomic characterization uncovers novel biology.</title>
        <authorList>
            <person name="Wiegand S."/>
            <person name="Jogler M."/>
            <person name="Boedeker C."/>
            <person name="Pinto D."/>
            <person name="Vollmers J."/>
            <person name="Rivas-Marin E."/>
            <person name="Kohn T."/>
            <person name="Peeters S.H."/>
            <person name="Heuer A."/>
            <person name="Rast P."/>
            <person name="Oberbeckmann S."/>
            <person name="Bunk B."/>
            <person name="Jeske O."/>
            <person name="Meyerdierks A."/>
            <person name="Storesund J.E."/>
            <person name="Kallscheuer N."/>
            <person name="Luecker S."/>
            <person name="Lage O.M."/>
            <person name="Pohl T."/>
            <person name="Merkel B.J."/>
            <person name="Hornburger P."/>
            <person name="Mueller R.-W."/>
            <person name="Bruemmer F."/>
            <person name="Labrenz M."/>
            <person name="Spormann A.M."/>
            <person name="Op den Camp H."/>
            <person name="Overmann J."/>
            <person name="Amann R."/>
            <person name="Jetten M.S.M."/>
            <person name="Mascher T."/>
            <person name="Medema M.H."/>
            <person name="Devos D.P."/>
            <person name="Kaster A.-K."/>
            <person name="Ovreas L."/>
            <person name="Rohde M."/>
            <person name="Galperin M.Y."/>
            <person name="Jogler C."/>
        </authorList>
    </citation>
    <scope>NUCLEOTIDE SEQUENCE [LARGE SCALE GENOMIC DNA]</scope>
    <source>
        <strain evidence="1 2">HG15A2</strain>
    </source>
</reference>
<sequence>MQIAVPMIRENWEKSLENRPKLCPLRCAAVQFRKERHFAVGVSLGSTAARARYLEQYDIEDRVGKTNCEAATANSRELAQRGALPQGK</sequence>
<accession>A0A517MTZ8</accession>
<organism evidence="1 2">
    <name type="scientific">Adhaeretor mobilis</name>
    <dbReference type="NCBI Taxonomy" id="1930276"/>
    <lineage>
        <taxon>Bacteria</taxon>
        <taxon>Pseudomonadati</taxon>
        <taxon>Planctomycetota</taxon>
        <taxon>Planctomycetia</taxon>
        <taxon>Pirellulales</taxon>
        <taxon>Lacipirellulaceae</taxon>
        <taxon>Adhaeretor</taxon>
    </lineage>
</organism>
<evidence type="ECO:0000313" key="2">
    <source>
        <dbReference type="Proteomes" id="UP000319852"/>
    </source>
</evidence>
<protein>
    <submittedName>
        <fullName evidence="1">Uncharacterized protein</fullName>
    </submittedName>
</protein>
<dbReference type="EMBL" id="CP036263">
    <property type="protein sequence ID" value="QDS98359.1"/>
    <property type="molecule type" value="Genomic_DNA"/>
</dbReference>
<proteinExistence type="predicted"/>
<gene>
    <name evidence="1" type="ORF">HG15A2_16330</name>
</gene>
<name>A0A517MTZ8_9BACT</name>
<evidence type="ECO:0000313" key="1">
    <source>
        <dbReference type="EMBL" id="QDS98359.1"/>
    </source>
</evidence>